<dbReference type="PANTHER" id="PTHR43228">
    <property type="entry name" value="TWO-COMPONENT RESPONSE REGULATOR"/>
    <property type="match status" value="1"/>
</dbReference>
<evidence type="ECO:0000313" key="5">
    <source>
        <dbReference type="Proteomes" id="UP000663814"/>
    </source>
</evidence>
<dbReference type="InterPro" id="IPR052048">
    <property type="entry name" value="ST_Response_Regulator"/>
</dbReference>
<reference evidence="4 5" key="1">
    <citation type="submission" date="2021-08" db="EMBL/GenBank/DDBJ databases">
        <title>Rheinheimera aquimaris sp. nov., isolated from seawater of the East Sea in Korea.</title>
        <authorList>
            <person name="Kim K.H."/>
            <person name="Wenting R."/>
            <person name="Kim K.R."/>
            <person name="Jeon C.O."/>
        </authorList>
    </citation>
    <scope>NUCLEOTIDE SEQUENCE [LARGE SCALE GENOMIC DNA]</scope>
    <source>
        <strain evidence="4 5">MA-13</strain>
    </source>
</reference>
<dbReference type="InterPro" id="IPR008327">
    <property type="entry name" value="Sig_transdc_resp-reg_antiterm"/>
</dbReference>
<dbReference type="Gene3D" id="1.10.10.10">
    <property type="entry name" value="Winged helix-like DNA-binding domain superfamily/Winged helix DNA-binding domain"/>
    <property type="match status" value="1"/>
</dbReference>
<name>A0ABS7X8W2_9GAMM</name>
<keyword evidence="1" id="KW-0597">Phosphoprotein</keyword>
<evidence type="ECO:0000259" key="2">
    <source>
        <dbReference type="PROSITE" id="PS50110"/>
    </source>
</evidence>
<comment type="caution">
    <text evidence="4">The sequence shown here is derived from an EMBL/GenBank/DDBJ whole genome shotgun (WGS) entry which is preliminary data.</text>
</comment>
<feature type="modified residue" description="4-aspartylphosphate" evidence="1">
    <location>
        <position position="72"/>
    </location>
</feature>
<evidence type="ECO:0000313" key="4">
    <source>
        <dbReference type="EMBL" id="MBZ9611781.1"/>
    </source>
</evidence>
<dbReference type="SMART" id="SM01012">
    <property type="entry name" value="ANTAR"/>
    <property type="match status" value="1"/>
</dbReference>
<dbReference type="Pfam" id="PF03861">
    <property type="entry name" value="ANTAR"/>
    <property type="match status" value="1"/>
</dbReference>
<dbReference type="EMBL" id="JAERPS020000003">
    <property type="protein sequence ID" value="MBZ9611781.1"/>
    <property type="molecule type" value="Genomic_DNA"/>
</dbReference>
<gene>
    <name evidence="4" type="ORF">I4W93_009250</name>
</gene>
<protein>
    <submittedName>
        <fullName evidence="4">ANTAR domain-containing protein</fullName>
    </submittedName>
</protein>
<dbReference type="InterPro" id="IPR011006">
    <property type="entry name" value="CheY-like_superfamily"/>
</dbReference>
<dbReference type="Proteomes" id="UP000663814">
    <property type="component" value="Unassembled WGS sequence"/>
</dbReference>
<dbReference type="Gene3D" id="3.40.50.2300">
    <property type="match status" value="1"/>
</dbReference>
<feature type="domain" description="ANTAR" evidence="3">
    <location>
        <begin position="143"/>
        <end position="204"/>
    </location>
</feature>
<dbReference type="Pfam" id="PF00072">
    <property type="entry name" value="Response_reg"/>
    <property type="match status" value="1"/>
</dbReference>
<dbReference type="PROSITE" id="PS50110">
    <property type="entry name" value="RESPONSE_REGULATORY"/>
    <property type="match status" value="1"/>
</dbReference>
<dbReference type="InterPro" id="IPR005561">
    <property type="entry name" value="ANTAR"/>
</dbReference>
<dbReference type="RefSeq" id="WP_205311210.1">
    <property type="nucleotide sequence ID" value="NZ_JAERPS020000003.1"/>
</dbReference>
<organism evidence="4 5">
    <name type="scientific">Rheinheimera maricola</name>
    <dbReference type="NCBI Taxonomy" id="2793282"/>
    <lineage>
        <taxon>Bacteria</taxon>
        <taxon>Pseudomonadati</taxon>
        <taxon>Pseudomonadota</taxon>
        <taxon>Gammaproteobacteria</taxon>
        <taxon>Chromatiales</taxon>
        <taxon>Chromatiaceae</taxon>
        <taxon>Rheinheimera</taxon>
    </lineage>
</organism>
<accession>A0ABS7X8W2</accession>
<dbReference type="SUPFAM" id="SSF52172">
    <property type="entry name" value="CheY-like"/>
    <property type="match status" value="1"/>
</dbReference>
<evidence type="ECO:0000256" key="1">
    <source>
        <dbReference type="PROSITE-ProRule" id="PRU00169"/>
    </source>
</evidence>
<proteinExistence type="predicted"/>
<sequence>MLPPPYSELKADSSIVDKTPLSVMLVDDEADRALLVEQALAQHGYQVVCRLTSTAALRYHVERLQPDIIIIDMDSPDRDTLEHMTVISQHNPRPIVFFAGHDDKPDSIKLAIQAGVSAYIVDGLTAKRVKPIIDVAVARFNEFQQLRQQLHSSQNKLAEQQLIDKAKRLLMKKQQMDEAKAFSTLRKLAMDRQQKMADVAKDVIAILEAL</sequence>
<dbReference type="SMART" id="SM00448">
    <property type="entry name" value="REC"/>
    <property type="match status" value="1"/>
</dbReference>
<dbReference type="PANTHER" id="PTHR43228:SF22">
    <property type="entry name" value="HISTIDINE KINASE_RESPONSE REGULATOR HYBRID PROTEIN"/>
    <property type="match status" value="1"/>
</dbReference>
<dbReference type="PIRSF" id="PIRSF036382">
    <property type="entry name" value="RR_antiterm"/>
    <property type="match status" value="1"/>
</dbReference>
<feature type="domain" description="Response regulatory" evidence="2">
    <location>
        <begin position="22"/>
        <end position="137"/>
    </location>
</feature>
<dbReference type="PROSITE" id="PS50921">
    <property type="entry name" value="ANTAR"/>
    <property type="match status" value="1"/>
</dbReference>
<evidence type="ECO:0000259" key="3">
    <source>
        <dbReference type="PROSITE" id="PS50921"/>
    </source>
</evidence>
<dbReference type="InterPro" id="IPR001789">
    <property type="entry name" value="Sig_transdc_resp-reg_receiver"/>
</dbReference>
<dbReference type="InterPro" id="IPR036388">
    <property type="entry name" value="WH-like_DNA-bd_sf"/>
</dbReference>
<keyword evidence="5" id="KW-1185">Reference proteome</keyword>